<evidence type="ECO:0000313" key="3">
    <source>
        <dbReference type="EMBL" id="AFM18119.1"/>
    </source>
</evidence>
<dbReference type="OrthoDB" id="4720901at2"/>
<feature type="signal peptide" evidence="1">
    <location>
        <begin position="1"/>
        <end position="19"/>
    </location>
</feature>
<proteinExistence type="predicted"/>
<dbReference type="HOGENOM" id="CLU_1150875_0_0_11"/>
<evidence type="ECO:0000313" key="4">
    <source>
        <dbReference type="Proteomes" id="UP000006057"/>
    </source>
</evidence>
<dbReference type="InterPro" id="IPR026954">
    <property type="entry name" value="PknH-like_Extracell"/>
</dbReference>
<evidence type="ECO:0000256" key="1">
    <source>
        <dbReference type="SAM" id="SignalP"/>
    </source>
</evidence>
<dbReference type="AlphaFoldDB" id="I4BLG2"/>
<organism evidence="3 4">
    <name type="scientific">Mycolicibacterium chubuense (strain NBB4)</name>
    <name type="common">Mycobacterium chubuense</name>
    <dbReference type="NCBI Taxonomy" id="710421"/>
    <lineage>
        <taxon>Bacteria</taxon>
        <taxon>Bacillati</taxon>
        <taxon>Actinomycetota</taxon>
        <taxon>Actinomycetes</taxon>
        <taxon>Mycobacteriales</taxon>
        <taxon>Mycobacteriaceae</taxon>
        <taxon>Mycolicibacterium</taxon>
    </lineage>
</organism>
<dbReference type="PROSITE" id="PS51257">
    <property type="entry name" value="PROKAR_LIPOPROTEIN"/>
    <property type="match status" value="1"/>
</dbReference>
<dbReference type="Pfam" id="PF14032">
    <property type="entry name" value="PknH_C"/>
    <property type="match status" value="1"/>
</dbReference>
<dbReference type="RefSeq" id="WP_014816595.1">
    <property type="nucleotide sequence ID" value="NC_018027.1"/>
</dbReference>
<keyword evidence="4" id="KW-1185">Reference proteome</keyword>
<dbReference type="STRING" id="710421.Mycch_3379"/>
<dbReference type="EMBL" id="CP003053">
    <property type="protein sequence ID" value="AFM18119.1"/>
    <property type="molecule type" value="Genomic_DNA"/>
</dbReference>
<feature type="domain" description="PknH-like extracellular" evidence="2">
    <location>
        <begin position="43"/>
        <end position="241"/>
    </location>
</feature>
<keyword evidence="1" id="KW-0732">Signal</keyword>
<dbReference type="PATRIC" id="fig|710421.3.peg.3380"/>
<name>I4BLG2_MYCCN</name>
<dbReference type="InterPro" id="IPR038232">
    <property type="entry name" value="PknH-like_Extracell_sf"/>
</dbReference>
<feature type="chain" id="PRO_5039704643" description="PknH-like extracellular domain-containing protein" evidence="1">
    <location>
        <begin position="20"/>
        <end position="246"/>
    </location>
</feature>
<sequence length="246" mass="25006" precursor="true">MSGKLAALVAGAGACVLLAGCSAAPVDQRPVLHIAEAAKPSPAVPLGRFLPDALELSAALGTGPAGFTGQLVQGDGHMLLDGVAETDATPAECVGAAYRLQRSVYNGSPVQSVATNSWAGGGFDGPPVSGFFGVVQMTSAVAAQQFFAAATDRWRRCDGETLARHGSGQVVDELSRITDVVFDRRVVSASVLHASDGTGSPTGMRALGVAGDCIVEVELTDPRPSADTHGAAGVANLILDKITTRR</sequence>
<accession>I4BLG2</accession>
<dbReference type="eggNOG" id="ENOG5031E9X">
    <property type="taxonomic scope" value="Bacteria"/>
</dbReference>
<evidence type="ECO:0000259" key="2">
    <source>
        <dbReference type="Pfam" id="PF14032"/>
    </source>
</evidence>
<protein>
    <recommendedName>
        <fullName evidence="2">PknH-like extracellular domain-containing protein</fullName>
    </recommendedName>
</protein>
<reference evidence="3 4" key="1">
    <citation type="submission" date="2012-06" db="EMBL/GenBank/DDBJ databases">
        <title>Complete sequence of chromosome of Mycobacterium chubuense NBB4.</title>
        <authorList>
            <consortium name="US DOE Joint Genome Institute"/>
            <person name="Lucas S."/>
            <person name="Han J."/>
            <person name="Lapidus A."/>
            <person name="Cheng J.-F."/>
            <person name="Goodwin L."/>
            <person name="Pitluck S."/>
            <person name="Peters L."/>
            <person name="Mikhailova N."/>
            <person name="Teshima H."/>
            <person name="Detter J.C."/>
            <person name="Han C."/>
            <person name="Tapia R."/>
            <person name="Land M."/>
            <person name="Hauser L."/>
            <person name="Kyrpides N."/>
            <person name="Ivanova N."/>
            <person name="Pagani I."/>
            <person name="Mattes T."/>
            <person name="Holmes A."/>
            <person name="Rutledge P."/>
            <person name="Paulsen I."/>
            <person name="Coleman N."/>
            <person name="Woyke T."/>
        </authorList>
    </citation>
    <scope>NUCLEOTIDE SEQUENCE [LARGE SCALE GENOMIC DNA]</scope>
    <source>
        <strain evidence="3 4">NBB4</strain>
    </source>
</reference>
<dbReference type="Gene3D" id="3.40.1000.70">
    <property type="entry name" value="PknH-like extracellular domain"/>
    <property type="match status" value="1"/>
</dbReference>
<dbReference type="KEGG" id="mcb:Mycch_3379"/>
<gene>
    <name evidence="3" type="ordered locus">Mycch_3379</name>
</gene>
<dbReference type="Proteomes" id="UP000006057">
    <property type="component" value="Chromosome"/>
</dbReference>